<proteinExistence type="inferred from homology"/>
<dbReference type="GO" id="GO:0006508">
    <property type="term" value="P:proteolysis"/>
    <property type="evidence" value="ECO:0007669"/>
    <property type="project" value="InterPro"/>
</dbReference>
<dbReference type="Proteomes" id="UP000233343">
    <property type="component" value="Unassembled WGS sequence"/>
</dbReference>
<evidence type="ECO:0000256" key="2">
    <source>
        <dbReference type="ARBA" id="ARBA00022801"/>
    </source>
</evidence>
<sequence length="494" mass="53926">MKKQLKWLFSFMLLVSFALIPLIELPQVSVEATEEGDSLVQELNQLLNNDPDLKGALAGVSVRNAEDGELLYQHIGDTRLRPASNMKLLTAAASLATLGEDYRFKTEVLTDGRKTGVVLQGNVYLKGYGDPTLLAKDFDAMAKELKRSGIKMIKGDLVADDKWYDHIRLSQDLPWSDESYYYGAQISALTASPNEDYDSGSVIVDVKPGKKAGEKSAVSIEPKTDYVTIINHAKTVAKDGKKDIDIVREHGLNTITIEGTIPLDGSSSKEWIAVWEPAGYALALFKQALIDNGIKIAGKVQSGETPKKAALLITHDSMPLSELLVPFMKLSNNGHAETLIKEMGKVVKNEGSWDKGLEVLEDELKQLGVNTDTLILRDGSGISHVSLLPANEVSQLLYTIQQEPWFDTYINSLPVAGINDRMVGGTLRNRMKNSAAEGNVYAKTGSISTVSSLSGYVDTDSGDRYTFSILLNNMTDGSKGKIIEDKIAVLLAEQ</sequence>
<dbReference type="InterPro" id="IPR012338">
    <property type="entry name" value="Beta-lactam/transpept-like"/>
</dbReference>
<comment type="caution">
    <text evidence="3">The sequence shown here is derived from an EMBL/GenBank/DDBJ whole genome shotgun (WGS) entry which is preliminary data.</text>
</comment>
<dbReference type="EMBL" id="PISD01000019">
    <property type="protein sequence ID" value="PKG29178.1"/>
    <property type="molecule type" value="Genomic_DNA"/>
</dbReference>
<dbReference type="SUPFAM" id="SSF56601">
    <property type="entry name" value="beta-lactamase/transpeptidase-like"/>
    <property type="match status" value="1"/>
</dbReference>
<dbReference type="GO" id="GO:0000270">
    <property type="term" value="P:peptidoglycan metabolic process"/>
    <property type="evidence" value="ECO:0007669"/>
    <property type="project" value="TreeGrafter"/>
</dbReference>
<keyword evidence="4" id="KW-1185">Reference proteome</keyword>
<dbReference type="PRINTS" id="PR00922">
    <property type="entry name" value="DADACBPTASE3"/>
</dbReference>
<evidence type="ECO:0000256" key="1">
    <source>
        <dbReference type="ARBA" id="ARBA00006096"/>
    </source>
</evidence>
<dbReference type="InterPro" id="IPR000667">
    <property type="entry name" value="Peptidase_S13"/>
</dbReference>
<evidence type="ECO:0000313" key="4">
    <source>
        <dbReference type="Proteomes" id="UP000233343"/>
    </source>
</evidence>
<keyword evidence="3" id="KW-0645">Protease</keyword>
<reference evidence="3 4" key="1">
    <citation type="journal article" date="2010" name="Int. J. Syst. Evol. Microbiol.">
        <title>Bacillus horneckiae sp. nov., isolated from a spacecraft-assembly clean room.</title>
        <authorList>
            <person name="Vaishampayan P."/>
            <person name="Probst A."/>
            <person name="Krishnamurthi S."/>
            <person name="Ghosh S."/>
            <person name="Osman S."/>
            <person name="McDowall A."/>
            <person name="Ruckmani A."/>
            <person name="Mayilraj S."/>
            <person name="Venkateswaran K."/>
        </authorList>
    </citation>
    <scope>NUCLEOTIDE SEQUENCE [LARGE SCALE GENOMIC DNA]</scope>
    <source>
        <strain evidence="4">1PO1SC</strain>
    </source>
</reference>
<evidence type="ECO:0000313" key="3">
    <source>
        <dbReference type="EMBL" id="PKG29178.1"/>
    </source>
</evidence>
<comment type="similarity">
    <text evidence="1">Belongs to the peptidase S13 family.</text>
</comment>
<dbReference type="Pfam" id="PF02113">
    <property type="entry name" value="Peptidase_S13"/>
    <property type="match status" value="1"/>
</dbReference>
<organism evidence="3 4">
    <name type="scientific">Cytobacillus horneckiae</name>
    <dbReference type="NCBI Taxonomy" id="549687"/>
    <lineage>
        <taxon>Bacteria</taxon>
        <taxon>Bacillati</taxon>
        <taxon>Bacillota</taxon>
        <taxon>Bacilli</taxon>
        <taxon>Bacillales</taxon>
        <taxon>Bacillaceae</taxon>
        <taxon>Cytobacillus</taxon>
    </lineage>
</organism>
<dbReference type="AlphaFoldDB" id="A0A2N0ZI51"/>
<dbReference type="Gene3D" id="3.50.80.20">
    <property type="entry name" value="D-Ala-D-Ala carboxypeptidase C, peptidase S13"/>
    <property type="match status" value="1"/>
</dbReference>
<keyword evidence="2" id="KW-0378">Hydrolase</keyword>
<keyword evidence="3" id="KW-0121">Carboxypeptidase</keyword>
<name>A0A2N0ZI51_9BACI</name>
<accession>A0A2N0ZI51</accession>
<dbReference type="RefSeq" id="WP_066198495.1">
    <property type="nucleotide sequence ID" value="NZ_JARMMB010000010.1"/>
</dbReference>
<dbReference type="GO" id="GO:0004185">
    <property type="term" value="F:serine-type carboxypeptidase activity"/>
    <property type="evidence" value="ECO:0007669"/>
    <property type="project" value="InterPro"/>
</dbReference>
<protein>
    <submittedName>
        <fullName evidence="3">D-alanyl-D-alanine carboxypeptidase/D-alanyl-D-alanine-endopeptidase</fullName>
    </submittedName>
</protein>
<dbReference type="Gene3D" id="3.40.710.10">
    <property type="entry name" value="DD-peptidase/beta-lactamase superfamily"/>
    <property type="match status" value="2"/>
</dbReference>
<gene>
    <name evidence="3" type="primary">dacB</name>
    <name evidence="3" type="ORF">CWS20_10495</name>
</gene>
<dbReference type="PANTHER" id="PTHR30023">
    <property type="entry name" value="D-ALANYL-D-ALANINE CARBOXYPEPTIDASE"/>
    <property type="match status" value="1"/>
</dbReference>
<dbReference type="NCBIfam" id="TIGR00666">
    <property type="entry name" value="PBP4"/>
    <property type="match status" value="1"/>
</dbReference>
<dbReference type="PANTHER" id="PTHR30023:SF0">
    <property type="entry name" value="PENICILLIN-SENSITIVE CARBOXYPEPTIDASE A"/>
    <property type="match status" value="1"/>
</dbReference>